<feature type="region of interest" description="Disordered" evidence="1">
    <location>
        <begin position="222"/>
        <end position="267"/>
    </location>
</feature>
<feature type="compositionally biased region" description="Polar residues" evidence="1">
    <location>
        <begin position="222"/>
        <end position="236"/>
    </location>
</feature>
<proteinExistence type="predicted"/>
<name>A0A0X3PJX6_SCHSO</name>
<accession>A0A0X3PJX6</accession>
<protein>
    <submittedName>
        <fullName evidence="2">Uncharacterized protein</fullName>
    </submittedName>
</protein>
<evidence type="ECO:0000256" key="1">
    <source>
        <dbReference type="SAM" id="MobiDB-lite"/>
    </source>
</evidence>
<gene>
    <name evidence="2" type="ORF">TR114576</name>
</gene>
<dbReference type="EMBL" id="GEEE01011166">
    <property type="protein sequence ID" value="JAP52059.1"/>
    <property type="molecule type" value="Transcribed_RNA"/>
</dbReference>
<dbReference type="AlphaFoldDB" id="A0A0X3PJX6"/>
<reference evidence="2" key="1">
    <citation type="submission" date="2016-01" db="EMBL/GenBank/DDBJ databases">
        <title>Reference transcriptome for the parasite Schistocephalus solidus: insights into the molecular evolution of parasitism.</title>
        <authorList>
            <person name="Hebert F.O."/>
            <person name="Grambauer S."/>
            <person name="Barber I."/>
            <person name="Landry C.R."/>
            <person name="Aubin-Horth N."/>
        </authorList>
    </citation>
    <scope>NUCLEOTIDE SEQUENCE</scope>
</reference>
<evidence type="ECO:0000313" key="2">
    <source>
        <dbReference type="EMBL" id="JAP52059.1"/>
    </source>
</evidence>
<sequence length="388" mass="42714">EVINLYKSAHDALVKSNILLQDQLHLALQLVLQRVPPDTESNVEVLVKNISESAYTSSDTVRRDYVKSLCSKLVVVNADYQKLAQEFEAFKLDNVSDMSSKPKLARLRAVLKGIEAMLPPPDSLGQSLISEASLEEFPGTADDELGELCVLAERISSRLRTHLEGTRYKDTSCDSISTQTYEAQTTTSKPLENAIPGMNQEAILKVIQEEVSNFFQKEMQKTLSMPEQPTTSTLTVPKTATPAPNPTPQFPPAGDGPSNPRSTAVSAVSTSEPVDVCSVFEPLLPHADQFVGWPNVVTQPTKPAAPPTTYTPEQPTKPAAPPTAYTPEQKTRSGMATSLSSSTRPPPRGRHRGFCGRRGNWRRVDDWRYFVPNSVMDFLCPTEFDLLN</sequence>
<feature type="region of interest" description="Disordered" evidence="1">
    <location>
        <begin position="298"/>
        <end position="354"/>
    </location>
</feature>
<feature type="compositionally biased region" description="Polar residues" evidence="1">
    <location>
        <begin position="332"/>
        <end position="343"/>
    </location>
</feature>
<feature type="non-terminal residue" evidence="2">
    <location>
        <position position="1"/>
    </location>
</feature>
<organism evidence="2">
    <name type="scientific">Schistocephalus solidus</name>
    <name type="common">Tapeworm</name>
    <dbReference type="NCBI Taxonomy" id="70667"/>
    <lineage>
        <taxon>Eukaryota</taxon>
        <taxon>Metazoa</taxon>
        <taxon>Spiralia</taxon>
        <taxon>Lophotrochozoa</taxon>
        <taxon>Platyhelminthes</taxon>
        <taxon>Cestoda</taxon>
        <taxon>Eucestoda</taxon>
        <taxon>Diphyllobothriidea</taxon>
        <taxon>Diphyllobothriidae</taxon>
        <taxon>Schistocephalus</taxon>
    </lineage>
</organism>
<feature type="compositionally biased region" description="Low complexity" evidence="1">
    <location>
        <begin position="298"/>
        <end position="327"/>
    </location>
</feature>